<accession>A0A1B6G3R2</accession>
<feature type="non-terminal residue" evidence="1">
    <location>
        <position position="1"/>
    </location>
</feature>
<reference evidence="1" key="1">
    <citation type="submission" date="2015-11" db="EMBL/GenBank/DDBJ databases">
        <title>De novo transcriptome assembly of four potential Pierce s Disease insect vectors from Arizona vineyards.</title>
        <authorList>
            <person name="Tassone E.E."/>
        </authorList>
    </citation>
    <scope>NUCLEOTIDE SEQUENCE</scope>
</reference>
<evidence type="ECO:0000313" key="1">
    <source>
        <dbReference type="EMBL" id="JAS57021.1"/>
    </source>
</evidence>
<dbReference type="AlphaFoldDB" id="A0A1B6G3R2"/>
<sequence length="156" mass="17517">ILPVQKVLICANLCPIRVWLNARAELMLLNNFNQFLEVLQKLCKLETVCKFGFGDEMLLKFCYFAELIRCVSAVGEKHELVDKLIVFDKAARKWLQRSKISGEDGEWYAAIVRDAFRNYSAENRAGAQLARHVLADPGVKRSNAATLAALNAAIFG</sequence>
<organism evidence="1">
    <name type="scientific">Cuerna arida</name>
    <dbReference type="NCBI Taxonomy" id="1464854"/>
    <lineage>
        <taxon>Eukaryota</taxon>
        <taxon>Metazoa</taxon>
        <taxon>Ecdysozoa</taxon>
        <taxon>Arthropoda</taxon>
        <taxon>Hexapoda</taxon>
        <taxon>Insecta</taxon>
        <taxon>Pterygota</taxon>
        <taxon>Neoptera</taxon>
        <taxon>Paraneoptera</taxon>
        <taxon>Hemiptera</taxon>
        <taxon>Auchenorrhyncha</taxon>
        <taxon>Membracoidea</taxon>
        <taxon>Cicadellidae</taxon>
        <taxon>Cicadellinae</taxon>
        <taxon>Proconiini</taxon>
        <taxon>Cuerna</taxon>
    </lineage>
</organism>
<protein>
    <submittedName>
        <fullName evidence="1">Uncharacterized protein</fullName>
    </submittedName>
</protein>
<proteinExistence type="predicted"/>
<gene>
    <name evidence="1" type="ORF">g.44101</name>
</gene>
<dbReference type="EMBL" id="GECZ01012748">
    <property type="protein sequence ID" value="JAS57021.1"/>
    <property type="molecule type" value="Transcribed_RNA"/>
</dbReference>
<name>A0A1B6G3R2_9HEMI</name>
<feature type="non-terminal residue" evidence="1">
    <location>
        <position position="156"/>
    </location>
</feature>